<dbReference type="GO" id="GO:0016755">
    <property type="term" value="F:aminoacyltransferase activity"/>
    <property type="evidence" value="ECO:0007669"/>
    <property type="project" value="InterPro"/>
</dbReference>
<accession>A0AAU9C6U7</accession>
<dbReference type="RefSeq" id="WP_338393081.1">
    <property type="nucleotide sequence ID" value="NZ_AP025314.1"/>
</dbReference>
<protein>
    <submittedName>
        <fullName evidence="1">Uncharacterized protein</fullName>
    </submittedName>
</protein>
<dbReference type="SUPFAM" id="SSF54098">
    <property type="entry name" value="Prion-like"/>
    <property type="match status" value="1"/>
</dbReference>
<evidence type="ECO:0000313" key="2">
    <source>
        <dbReference type="Proteomes" id="UP001348817"/>
    </source>
</evidence>
<dbReference type="GO" id="GO:0051260">
    <property type="term" value="P:protein homooligomerization"/>
    <property type="evidence" value="ECO:0007669"/>
    <property type="project" value="InterPro"/>
</dbReference>
<reference evidence="1 2" key="1">
    <citation type="submission" date="2021-12" db="EMBL/GenBank/DDBJ databases">
        <title>Genome sequencing of bacteria with rrn-lacking chromosome and rrn-plasmid.</title>
        <authorList>
            <person name="Anda M."/>
            <person name="Iwasaki W."/>
        </authorList>
    </citation>
    <scope>NUCLEOTIDE SEQUENCE [LARGE SCALE GENOMIC DNA]</scope>
    <source>
        <strain evidence="1 2">DSM 100852</strain>
    </source>
</reference>
<gene>
    <name evidence="1" type="ORF">FUAX_02080</name>
</gene>
<dbReference type="GO" id="GO:0016020">
    <property type="term" value="C:membrane"/>
    <property type="evidence" value="ECO:0007669"/>
    <property type="project" value="InterPro"/>
</dbReference>
<dbReference type="Gene3D" id="3.40.50.11710">
    <property type="entry name" value="Cyclodipeptide synthase"/>
    <property type="match status" value="1"/>
</dbReference>
<name>A0AAU9C6U7_9BACT</name>
<dbReference type="Proteomes" id="UP001348817">
    <property type="component" value="Chromosome"/>
</dbReference>
<keyword evidence="2" id="KW-1185">Reference proteome</keyword>
<dbReference type="AlphaFoldDB" id="A0AAU9C6U7"/>
<dbReference type="EMBL" id="AP025314">
    <property type="protein sequence ID" value="BDD07776.1"/>
    <property type="molecule type" value="Genomic_DNA"/>
</dbReference>
<evidence type="ECO:0000313" key="1">
    <source>
        <dbReference type="EMBL" id="BDD07776.1"/>
    </source>
</evidence>
<dbReference type="KEGG" id="fax:FUAX_02080"/>
<sequence length="152" mass="17788">METQWLDSNLKIVETLNVPYKLVHWDHWLEQEEFSETLREYKLLYDSNNLFQSSLTEDLNRFVNKYYNLYSNYVSKEAFVNNCVNLLLEEFSVWSIIGRTGSYIKIYPAKSLKTANILSEGKITAPKGIANITFAKVSFKKRGSYREPSSTY</sequence>
<dbReference type="InterPro" id="IPR036924">
    <property type="entry name" value="Prion/Doppel_b-ribbon_dom_sf"/>
</dbReference>
<dbReference type="InterPro" id="IPR038622">
    <property type="entry name" value="CDPS_sf"/>
</dbReference>
<proteinExistence type="predicted"/>
<organism evidence="1 2">
    <name type="scientific">Fulvitalea axinellae</name>
    <dbReference type="NCBI Taxonomy" id="1182444"/>
    <lineage>
        <taxon>Bacteria</taxon>
        <taxon>Pseudomonadati</taxon>
        <taxon>Bacteroidota</taxon>
        <taxon>Cytophagia</taxon>
        <taxon>Cytophagales</taxon>
        <taxon>Persicobacteraceae</taxon>
        <taxon>Fulvitalea</taxon>
    </lineage>
</organism>